<dbReference type="InterPro" id="IPR000436">
    <property type="entry name" value="Sushi_SCR_CCP_dom"/>
</dbReference>
<dbReference type="Ensembl" id="ENSPKIT00000040466.1">
    <property type="protein sequence ID" value="ENSPKIP00000015986.1"/>
    <property type="gene ID" value="ENSPKIG00000002487.1"/>
</dbReference>
<keyword evidence="7" id="KW-1185">Reference proteome</keyword>
<feature type="compositionally biased region" description="Polar residues" evidence="3">
    <location>
        <begin position="445"/>
        <end position="455"/>
    </location>
</feature>
<feature type="transmembrane region" description="Helical" evidence="4">
    <location>
        <begin position="313"/>
        <end position="334"/>
    </location>
</feature>
<feature type="domain" description="Sushi" evidence="5">
    <location>
        <begin position="233"/>
        <end position="296"/>
    </location>
</feature>
<sequence>MYHHVIRSRCGDPLSYRCFTVCRKLLMLLIFNLQPQSGFSDFTVDQQFCVDPGYPDHGSRLPASGVFFENDLARFSCEEGFRLKGPAKMACTRLSNGSIGWKPNVKPVCLPEDCMVPYVDDADVVNKTYRPGDQLVVSCHGGYQIRYPDADTVQSVCQDDGSWANLPVCQGCLRPMIPPHSYVNLTETEFSIPVGKVVHYQCFPGYKLDGADLLECMYSLMWSSPPPRCLEVEVCSLPPMVEHGDYVCHPQPCDGYIHGTVVEFFCDPGYTLANDYRYITCQFGQWFPHIQVYCVKTETSWPNTPETLTTWKLISITASSVLLALLLVVLVKAFQFKCKTHRQLRDQRRNSGCPDFLVVDGVPVLLPTYDEAVGSDANLPPNFEPPARAGHAPYLHPQEQGPPAYPGHAQGHRVTGRDTTEYETCESLSDSTEYLQSVCPSSVFTGGQSNLSDRTNPVVSPSGDTTSTSPSIDIADGMPLVEDGCEDC</sequence>
<feature type="disulfide bond" evidence="2">
    <location>
        <begin position="202"/>
        <end position="229"/>
    </location>
</feature>
<feature type="region of interest" description="Disordered" evidence="3">
    <location>
        <begin position="376"/>
        <end position="427"/>
    </location>
</feature>
<dbReference type="OrthoDB" id="7487745at2759"/>
<keyword evidence="4" id="KW-0472">Membrane</keyword>
<dbReference type="GO" id="GO:0045957">
    <property type="term" value="P:negative regulation of complement activation, alternative pathway"/>
    <property type="evidence" value="ECO:0007669"/>
    <property type="project" value="TreeGrafter"/>
</dbReference>
<dbReference type="RefSeq" id="XP_023655467.1">
    <property type="nucleotide sequence ID" value="XM_023799699.2"/>
</dbReference>
<evidence type="ECO:0000256" key="4">
    <source>
        <dbReference type="SAM" id="Phobius"/>
    </source>
</evidence>
<name>A0A3B3RE77_9TELE</name>
<dbReference type="AlphaFoldDB" id="A0A3B3RE77"/>
<reference evidence="6" key="1">
    <citation type="submission" date="2025-08" db="UniProtKB">
        <authorList>
            <consortium name="Ensembl"/>
        </authorList>
    </citation>
    <scope>IDENTIFICATION</scope>
</reference>
<keyword evidence="2" id="KW-0768">Sushi</keyword>
<dbReference type="GeneTree" id="ENSGT00940000160410"/>
<accession>A0A3B3RE77</accession>
<dbReference type="Gene3D" id="2.10.70.10">
    <property type="entry name" value="Complement Module, domain 1"/>
    <property type="match status" value="4"/>
</dbReference>
<dbReference type="InterPro" id="IPR035976">
    <property type="entry name" value="Sushi/SCR/CCP_sf"/>
</dbReference>
<feature type="domain" description="Sushi" evidence="5">
    <location>
        <begin position="47"/>
        <end position="111"/>
    </location>
</feature>
<feature type="compositionally biased region" description="Low complexity" evidence="3">
    <location>
        <begin position="457"/>
        <end position="474"/>
    </location>
</feature>
<dbReference type="SMART" id="SM00032">
    <property type="entry name" value="CCP"/>
    <property type="match status" value="4"/>
</dbReference>
<keyword evidence="4" id="KW-0812">Transmembrane</keyword>
<evidence type="ECO:0000313" key="7">
    <source>
        <dbReference type="Proteomes" id="UP000261540"/>
    </source>
</evidence>
<feature type="region of interest" description="Disordered" evidence="3">
    <location>
        <begin position="445"/>
        <end position="478"/>
    </location>
</feature>
<evidence type="ECO:0000256" key="3">
    <source>
        <dbReference type="SAM" id="MobiDB-lite"/>
    </source>
</evidence>
<dbReference type="Pfam" id="PF00084">
    <property type="entry name" value="Sushi"/>
    <property type="match status" value="4"/>
</dbReference>
<evidence type="ECO:0000259" key="5">
    <source>
        <dbReference type="PROSITE" id="PS50923"/>
    </source>
</evidence>
<evidence type="ECO:0000256" key="2">
    <source>
        <dbReference type="PROSITE-ProRule" id="PRU00302"/>
    </source>
</evidence>
<protein>
    <submittedName>
        <fullName evidence="6">Sushi domain containing 4</fullName>
    </submittedName>
</protein>
<dbReference type="SUPFAM" id="SSF57535">
    <property type="entry name" value="Complement control module/SCR domain"/>
    <property type="match status" value="4"/>
</dbReference>
<evidence type="ECO:0000313" key="6">
    <source>
        <dbReference type="Ensembl" id="ENSPKIP00000015986.1"/>
    </source>
</evidence>
<dbReference type="GO" id="GO:0045959">
    <property type="term" value="P:negative regulation of complement activation, classical pathway"/>
    <property type="evidence" value="ECO:0007669"/>
    <property type="project" value="TreeGrafter"/>
</dbReference>
<dbReference type="GO" id="GO:0043009">
    <property type="term" value="P:chordate embryonic development"/>
    <property type="evidence" value="ECO:0007669"/>
    <property type="project" value="Ensembl"/>
</dbReference>
<reference evidence="6" key="2">
    <citation type="submission" date="2025-09" db="UniProtKB">
        <authorList>
            <consortium name="Ensembl"/>
        </authorList>
    </citation>
    <scope>IDENTIFICATION</scope>
</reference>
<dbReference type="Proteomes" id="UP000261540">
    <property type="component" value="Unplaced"/>
</dbReference>
<comment type="caution">
    <text evidence="2">Lacks conserved residue(s) required for the propagation of feature annotation.</text>
</comment>
<proteinExistence type="predicted"/>
<dbReference type="PANTHER" id="PTHR47007:SF1">
    <property type="entry name" value="SUSHI DOMAIN-CONTAINING PROTEIN 4"/>
    <property type="match status" value="1"/>
</dbReference>
<keyword evidence="1 2" id="KW-1015">Disulfide bond</keyword>
<evidence type="ECO:0000256" key="1">
    <source>
        <dbReference type="ARBA" id="ARBA00023157"/>
    </source>
</evidence>
<dbReference type="GeneID" id="111837533"/>
<dbReference type="InterPro" id="IPR042985">
    <property type="entry name" value="SUSD4"/>
</dbReference>
<dbReference type="STRING" id="1676925.ENSPKIP00000015986"/>
<feature type="domain" description="Sushi" evidence="5">
    <location>
        <begin position="170"/>
        <end position="231"/>
    </location>
</feature>
<keyword evidence="4" id="KW-1133">Transmembrane helix</keyword>
<dbReference type="CDD" id="cd00033">
    <property type="entry name" value="CCP"/>
    <property type="match status" value="3"/>
</dbReference>
<dbReference type="PROSITE" id="PS50923">
    <property type="entry name" value="SUSHI"/>
    <property type="match status" value="3"/>
</dbReference>
<dbReference type="PANTHER" id="PTHR47007">
    <property type="entry name" value="SUSHI DOMAIN-CONTAINING PROTEIN 4"/>
    <property type="match status" value="1"/>
</dbReference>
<organism evidence="6 7">
    <name type="scientific">Paramormyrops kingsleyae</name>
    <dbReference type="NCBI Taxonomy" id="1676925"/>
    <lineage>
        <taxon>Eukaryota</taxon>
        <taxon>Metazoa</taxon>
        <taxon>Chordata</taxon>
        <taxon>Craniata</taxon>
        <taxon>Vertebrata</taxon>
        <taxon>Euteleostomi</taxon>
        <taxon>Actinopterygii</taxon>
        <taxon>Neopterygii</taxon>
        <taxon>Teleostei</taxon>
        <taxon>Osteoglossocephala</taxon>
        <taxon>Osteoglossomorpha</taxon>
        <taxon>Osteoglossiformes</taxon>
        <taxon>Mormyridae</taxon>
        <taxon>Paramormyrops</taxon>
    </lineage>
</organism>